<dbReference type="PANTHER" id="PTHR33392:SF6">
    <property type="entry name" value="POLYISOPRENYL-TEICHOIC ACID--PEPTIDOGLYCAN TEICHOIC ACID TRANSFERASE TAGU"/>
    <property type="match status" value="1"/>
</dbReference>
<organism evidence="3 4">
    <name type="scientific">Fimbriimonas ginsengisoli</name>
    <dbReference type="NCBI Taxonomy" id="1005039"/>
    <lineage>
        <taxon>Bacteria</taxon>
        <taxon>Bacillati</taxon>
        <taxon>Armatimonadota</taxon>
        <taxon>Fimbriimonadia</taxon>
        <taxon>Fimbriimonadales</taxon>
        <taxon>Fimbriimonadaceae</taxon>
        <taxon>Fimbriimonas</taxon>
    </lineage>
</organism>
<accession>A0A931LQU6</accession>
<protein>
    <submittedName>
        <fullName evidence="3">LCP family protein</fullName>
    </submittedName>
</protein>
<dbReference type="AlphaFoldDB" id="A0A931LQU6"/>
<evidence type="ECO:0000313" key="4">
    <source>
        <dbReference type="Proteomes" id="UP000727962"/>
    </source>
</evidence>
<dbReference type="Gene3D" id="3.40.630.190">
    <property type="entry name" value="LCP protein"/>
    <property type="match status" value="1"/>
</dbReference>
<evidence type="ECO:0000313" key="3">
    <source>
        <dbReference type="EMBL" id="MBI1755687.1"/>
    </source>
</evidence>
<dbReference type="InterPro" id="IPR050922">
    <property type="entry name" value="LytR/CpsA/Psr_CW_biosynth"/>
</dbReference>
<gene>
    <name evidence="3" type="ORF">HYR64_01090</name>
</gene>
<dbReference type="PANTHER" id="PTHR33392">
    <property type="entry name" value="POLYISOPRENYL-TEICHOIC ACID--PEPTIDOGLYCAN TEICHOIC ACID TRANSFERASE TAGU"/>
    <property type="match status" value="1"/>
</dbReference>
<feature type="domain" description="Cell envelope-related transcriptional attenuator" evidence="2">
    <location>
        <begin position="89"/>
        <end position="231"/>
    </location>
</feature>
<dbReference type="Pfam" id="PF03816">
    <property type="entry name" value="LytR_cpsA_psr"/>
    <property type="match status" value="1"/>
</dbReference>
<dbReference type="InterPro" id="IPR004474">
    <property type="entry name" value="LytR_CpsA_psr"/>
</dbReference>
<dbReference type="Proteomes" id="UP000727962">
    <property type="component" value="Unassembled WGS sequence"/>
</dbReference>
<name>A0A931LQU6_FIMGI</name>
<evidence type="ECO:0000259" key="2">
    <source>
        <dbReference type="Pfam" id="PF03816"/>
    </source>
</evidence>
<dbReference type="EMBL" id="JACOSL010000006">
    <property type="protein sequence ID" value="MBI1755687.1"/>
    <property type="molecule type" value="Genomic_DNA"/>
</dbReference>
<proteinExistence type="inferred from homology"/>
<sequence length="317" mass="34857">MPRKFRRRPLWLRLLGWFVYALLCTTALAIGTVGALIERSDVFREALSQRFGRTTPQDVFGQDSLNVLVLGCDEDLTPGGKRVTKALARSDMMLLAHLDFERGSITGVAIPRDTLLGMSGYRPRKINAYHAIGGPPLAKRAVEALLPGILVDHVITLDFNAFQDVVNLVGGVPIEVGKNLNYDDNAGGLHIHLKKGYHLLNGYQAMGFVRYRHGDSDFARTDRQAQFVMAFKEVLTHNVWKLHAVSRKATQLLGGLNAREVACLANFANRVPRENVHLGAVPVNEISGSSNLTLDSDKLGQVLAEYRFTSDAPEGAS</sequence>
<dbReference type="NCBIfam" id="TIGR00350">
    <property type="entry name" value="lytR_cpsA_psr"/>
    <property type="match status" value="1"/>
</dbReference>
<evidence type="ECO:0000256" key="1">
    <source>
        <dbReference type="ARBA" id="ARBA00006068"/>
    </source>
</evidence>
<reference evidence="3" key="1">
    <citation type="submission" date="2020-07" db="EMBL/GenBank/DDBJ databases">
        <title>Huge and variable diversity of episymbiotic CPR bacteria and DPANN archaea in groundwater ecosystems.</title>
        <authorList>
            <person name="He C.Y."/>
            <person name="Keren R."/>
            <person name="Whittaker M."/>
            <person name="Farag I.F."/>
            <person name="Doudna J."/>
            <person name="Cate J.H.D."/>
            <person name="Banfield J.F."/>
        </authorList>
    </citation>
    <scope>NUCLEOTIDE SEQUENCE</scope>
    <source>
        <strain evidence="3">NC_groundwater_17_Pr7_B-0.1um_64_12</strain>
    </source>
</reference>
<comment type="similarity">
    <text evidence="1">Belongs to the LytR/CpsA/Psr (LCP) family.</text>
</comment>
<comment type="caution">
    <text evidence="3">The sequence shown here is derived from an EMBL/GenBank/DDBJ whole genome shotgun (WGS) entry which is preliminary data.</text>
</comment>